<comment type="caution">
    <text evidence="1">The sequence shown here is derived from an EMBL/GenBank/DDBJ whole genome shotgun (WGS) entry which is preliminary data.</text>
</comment>
<protein>
    <submittedName>
        <fullName evidence="1">Uncharacterized protein</fullName>
    </submittedName>
</protein>
<proteinExistence type="predicted"/>
<reference evidence="1" key="1">
    <citation type="journal article" date="2019" name="Sci. Rep.">
        <title>Draft genome of Tanacetum cinerariifolium, the natural source of mosquito coil.</title>
        <authorList>
            <person name="Yamashiro T."/>
            <person name="Shiraishi A."/>
            <person name="Satake H."/>
            <person name="Nakayama K."/>
        </authorList>
    </citation>
    <scope>NUCLEOTIDE SEQUENCE</scope>
</reference>
<organism evidence="1">
    <name type="scientific">Tanacetum cinerariifolium</name>
    <name type="common">Dalmatian daisy</name>
    <name type="synonym">Chrysanthemum cinerariifolium</name>
    <dbReference type="NCBI Taxonomy" id="118510"/>
    <lineage>
        <taxon>Eukaryota</taxon>
        <taxon>Viridiplantae</taxon>
        <taxon>Streptophyta</taxon>
        <taxon>Embryophyta</taxon>
        <taxon>Tracheophyta</taxon>
        <taxon>Spermatophyta</taxon>
        <taxon>Magnoliopsida</taxon>
        <taxon>eudicotyledons</taxon>
        <taxon>Gunneridae</taxon>
        <taxon>Pentapetalae</taxon>
        <taxon>asterids</taxon>
        <taxon>campanulids</taxon>
        <taxon>Asterales</taxon>
        <taxon>Asteraceae</taxon>
        <taxon>Asteroideae</taxon>
        <taxon>Anthemideae</taxon>
        <taxon>Anthemidinae</taxon>
        <taxon>Tanacetum</taxon>
    </lineage>
</organism>
<dbReference type="EMBL" id="BKCJ011056859">
    <property type="protein sequence ID" value="GFC76552.1"/>
    <property type="molecule type" value="Genomic_DNA"/>
</dbReference>
<feature type="non-terminal residue" evidence="1">
    <location>
        <position position="59"/>
    </location>
</feature>
<dbReference type="AlphaFoldDB" id="A0A699QSC0"/>
<evidence type="ECO:0000313" key="1">
    <source>
        <dbReference type="EMBL" id="GFC76552.1"/>
    </source>
</evidence>
<sequence>MFRVNRTEVRGTIQREKLQLADECDAFDSDVDAAPTAQTMFMANLSFAYPVYDEVGLYL</sequence>
<name>A0A699QSC0_TANCI</name>
<gene>
    <name evidence="1" type="ORF">Tci_848522</name>
</gene>
<accession>A0A699QSC0</accession>